<dbReference type="OrthoDB" id="9795763at2"/>
<comment type="subunit">
    <text evidence="2">Homohexamer.</text>
</comment>
<dbReference type="NCBIfam" id="TIGR00486">
    <property type="entry name" value="YbgI_SA1388"/>
    <property type="match status" value="1"/>
</dbReference>
<feature type="binding site" evidence="5">
    <location>
        <position position="104"/>
    </location>
    <ligand>
        <name>a divalent metal cation</name>
        <dbReference type="ChEBI" id="CHEBI:60240"/>
        <label>1</label>
    </ligand>
</feature>
<organism evidence="6 7">
    <name type="scientific">Gulosibacter macacae</name>
    <dbReference type="NCBI Taxonomy" id="2488791"/>
    <lineage>
        <taxon>Bacteria</taxon>
        <taxon>Bacillati</taxon>
        <taxon>Actinomycetota</taxon>
        <taxon>Actinomycetes</taxon>
        <taxon>Micrococcales</taxon>
        <taxon>Microbacteriaceae</taxon>
        <taxon>Gulosibacter</taxon>
    </lineage>
</organism>
<dbReference type="Proteomes" id="UP000274391">
    <property type="component" value="Unassembled WGS sequence"/>
</dbReference>
<dbReference type="Pfam" id="PF01784">
    <property type="entry name" value="DUF34_NIF3"/>
    <property type="match status" value="1"/>
</dbReference>
<proteinExistence type="inferred from homology"/>
<dbReference type="InterPro" id="IPR002678">
    <property type="entry name" value="DUF34/NIF3"/>
</dbReference>
<dbReference type="RefSeq" id="WP_124969040.1">
    <property type="nucleotide sequence ID" value="NZ_RQVS01000001.1"/>
</dbReference>
<evidence type="ECO:0000256" key="5">
    <source>
        <dbReference type="PIRSR" id="PIRSR602678-1"/>
    </source>
</evidence>
<dbReference type="PANTHER" id="PTHR13799">
    <property type="entry name" value="NGG1 INTERACTING FACTOR 3"/>
    <property type="match status" value="1"/>
</dbReference>
<evidence type="ECO:0000256" key="3">
    <source>
        <dbReference type="ARBA" id="ARBA00022112"/>
    </source>
</evidence>
<keyword evidence="4 5" id="KW-0479">Metal-binding</keyword>
<evidence type="ECO:0000313" key="6">
    <source>
        <dbReference type="EMBL" id="RRJ88797.1"/>
    </source>
</evidence>
<protein>
    <recommendedName>
        <fullName evidence="3">GTP cyclohydrolase 1 type 2 homolog</fullName>
    </recommendedName>
</protein>
<feature type="binding site" evidence="5">
    <location>
        <position position="241"/>
    </location>
    <ligand>
        <name>a divalent metal cation</name>
        <dbReference type="ChEBI" id="CHEBI:60240"/>
        <label>1</label>
    </ligand>
</feature>
<comment type="similarity">
    <text evidence="1">Belongs to the GTP cyclohydrolase I type 2/NIF3 family.</text>
</comment>
<dbReference type="GO" id="GO:0005737">
    <property type="term" value="C:cytoplasm"/>
    <property type="evidence" value="ECO:0007669"/>
    <property type="project" value="TreeGrafter"/>
</dbReference>
<comment type="caution">
    <text evidence="6">The sequence shown here is derived from an EMBL/GenBank/DDBJ whole genome shotgun (WGS) entry which is preliminary data.</text>
</comment>
<feature type="binding site" evidence="5">
    <location>
        <position position="237"/>
    </location>
    <ligand>
        <name>a divalent metal cation</name>
        <dbReference type="ChEBI" id="CHEBI:60240"/>
        <label>1</label>
    </ligand>
</feature>
<dbReference type="Gene3D" id="3.40.1390.30">
    <property type="entry name" value="NIF3 (NGG1p interacting factor 3)-like"/>
    <property type="match status" value="2"/>
</dbReference>
<evidence type="ECO:0000256" key="2">
    <source>
        <dbReference type="ARBA" id="ARBA00011643"/>
    </source>
</evidence>
<reference evidence="6 7" key="1">
    <citation type="submission" date="2018-11" db="EMBL/GenBank/DDBJ databases">
        <title>YIM 102482-1 draft genome.</title>
        <authorList>
            <person name="Li G."/>
            <person name="Jiang Y."/>
        </authorList>
    </citation>
    <scope>NUCLEOTIDE SEQUENCE [LARGE SCALE GENOMIC DNA]</scope>
    <source>
        <strain evidence="6 7">YIM 102482-1</strain>
    </source>
</reference>
<dbReference type="InterPro" id="IPR036069">
    <property type="entry name" value="DUF34/NIF3_sf"/>
</dbReference>
<accession>A0A3P3W2Z3</accession>
<feature type="binding site" evidence="5">
    <location>
        <position position="66"/>
    </location>
    <ligand>
        <name>a divalent metal cation</name>
        <dbReference type="ChEBI" id="CHEBI:60240"/>
        <label>1</label>
    </ligand>
</feature>
<gene>
    <name evidence="6" type="ORF">EG850_01275</name>
</gene>
<dbReference type="EMBL" id="RQVS01000001">
    <property type="protein sequence ID" value="RRJ88797.1"/>
    <property type="molecule type" value="Genomic_DNA"/>
</dbReference>
<evidence type="ECO:0000313" key="7">
    <source>
        <dbReference type="Proteomes" id="UP000274391"/>
    </source>
</evidence>
<dbReference type="PANTHER" id="PTHR13799:SF14">
    <property type="entry name" value="GTP CYCLOHYDROLASE 1 TYPE 2 HOMOLOG"/>
    <property type="match status" value="1"/>
</dbReference>
<dbReference type="GO" id="GO:0046872">
    <property type="term" value="F:metal ion binding"/>
    <property type="evidence" value="ECO:0007669"/>
    <property type="project" value="UniProtKB-KW"/>
</dbReference>
<sequence>MTTLRELQATIEALFPERGAESWDAIGTVTGDPDATVTKMLLAVDPVASTVDEALEWGADLLFTHHPLLLRGVTSVAEDTYKGRLIARLIRGGCALHAAHTNADVVESGPTGVIFDRLGIPAGPQARTPIKPLPDDPARGIGLVGELPEAITLGEFATLVAQIFPPTSQGVRVAGDSNQIVKKVACCSGSGDSLLSHPAVTGADVYLTSDLRHHPASEAREQALLNDGKPALVDIAHSVGESLWLEGAATQLRAAHPDVEVRVSTHSTDPWDAVIPSFLPDEA</sequence>
<dbReference type="FunFam" id="3.40.1390.30:FF:000001">
    <property type="entry name" value="GTP cyclohydrolase 1 type 2"/>
    <property type="match status" value="1"/>
</dbReference>
<feature type="binding site" evidence="5">
    <location>
        <position position="65"/>
    </location>
    <ligand>
        <name>a divalent metal cation</name>
        <dbReference type="ChEBI" id="CHEBI:60240"/>
        <label>1</label>
    </ligand>
</feature>
<name>A0A3P3W2Z3_9MICO</name>
<dbReference type="SUPFAM" id="SSF102705">
    <property type="entry name" value="NIF3 (NGG1p interacting factor 3)-like"/>
    <property type="match status" value="1"/>
</dbReference>
<keyword evidence="7" id="KW-1185">Reference proteome</keyword>
<evidence type="ECO:0000256" key="4">
    <source>
        <dbReference type="ARBA" id="ARBA00022723"/>
    </source>
</evidence>
<dbReference type="AlphaFoldDB" id="A0A3P3W2Z3"/>
<evidence type="ECO:0000256" key="1">
    <source>
        <dbReference type="ARBA" id="ARBA00006964"/>
    </source>
</evidence>